<dbReference type="SUPFAM" id="SSF51998">
    <property type="entry name" value="PFL-like glycyl radical enzymes"/>
    <property type="match status" value="1"/>
</dbReference>
<evidence type="ECO:0000313" key="7">
    <source>
        <dbReference type="Proteomes" id="UP001348492"/>
    </source>
</evidence>
<accession>A0ABZ2EQZ6</accession>
<dbReference type="PROSITE" id="PS51554">
    <property type="entry name" value="PFL"/>
    <property type="match status" value="1"/>
</dbReference>
<evidence type="ECO:0000256" key="1">
    <source>
        <dbReference type="ARBA" id="ARBA00022818"/>
    </source>
</evidence>
<evidence type="ECO:0000259" key="5">
    <source>
        <dbReference type="PROSITE" id="PS51554"/>
    </source>
</evidence>
<keyword evidence="7" id="KW-1185">Reference proteome</keyword>
<dbReference type="PANTHER" id="PTHR43641">
    <property type="entry name" value="FORMATE ACETYLTRANSFERASE 3-RELATED"/>
    <property type="match status" value="1"/>
</dbReference>
<feature type="modified residue" description="Glycine radical" evidence="3">
    <location>
        <position position="765"/>
    </location>
</feature>
<dbReference type="InterPro" id="IPR010098">
    <property type="entry name" value="PFL2/GDeHydtase_fam"/>
</dbReference>
<evidence type="ECO:0000259" key="4">
    <source>
        <dbReference type="PROSITE" id="PS51149"/>
    </source>
</evidence>
<dbReference type="InterPro" id="IPR051215">
    <property type="entry name" value="GRE"/>
</dbReference>
<dbReference type="InterPro" id="IPR004184">
    <property type="entry name" value="PFL_dom"/>
</dbReference>
<dbReference type="PROSITE" id="PS51149">
    <property type="entry name" value="GLY_RADICAL_2"/>
    <property type="match status" value="1"/>
</dbReference>
<feature type="domain" description="PFL" evidence="5">
    <location>
        <begin position="5"/>
        <end position="662"/>
    </location>
</feature>
<dbReference type="Pfam" id="PF02901">
    <property type="entry name" value="PFL-like"/>
    <property type="match status" value="1"/>
</dbReference>
<dbReference type="Pfam" id="PF01228">
    <property type="entry name" value="Gly_radical"/>
    <property type="match status" value="1"/>
</dbReference>
<dbReference type="RefSeq" id="WP_018591761.1">
    <property type="nucleotide sequence ID" value="NZ_CP117523.1"/>
</dbReference>
<reference evidence="6 7" key="1">
    <citation type="journal article" date="2023" name="PLoS ONE">
        <title>Genome-based metabolic and phylogenomic analysis of three Terrisporobacter species.</title>
        <authorList>
            <person name="Boer T."/>
            <person name="Bengelsdorf F.R."/>
            <person name="Bomeke M."/>
            <person name="Daniel R."/>
            <person name="Poehlein A."/>
        </authorList>
    </citation>
    <scope>NUCLEOTIDE SEQUENCE [LARGE SCALE GENOMIC DNA]</scope>
    <source>
        <strain evidence="6 7">DSM 1288</strain>
    </source>
</reference>
<gene>
    <name evidence="6" type="primary">cutC_1</name>
    <name evidence="6" type="ORF">TEGL_04260</name>
</gene>
<dbReference type="NCBIfam" id="TIGR01774">
    <property type="entry name" value="PFL2-3"/>
    <property type="match status" value="1"/>
</dbReference>
<dbReference type="InterPro" id="IPR001150">
    <property type="entry name" value="Gly_radical"/>
</dbReference>
<keyword evidence="2 6" id="KW-0456">Lyase</keyword>
<dbReference type="EC" id="4.3.99.4" evidence="6"/>
<evidence type="ECO:0000313" key="6">
    <source>
        <dbReference type="EMBL" id="WWD82053.1"/>
    </source>
</evidence>
<evidence type="ECO:0000256" key="2">
    <source>
        <dbReference type="ARBA" id="ARBA00023239"/>
    </source>
</evidence>
<organism evidence="6 7">
    <name type="scientific">Terrisporobacter glycolicus ATCC 14880 = DSM 1288</name>
    <dbReference type="NCBI Taxonomy" id="1121315"/>
    <lineage>
        <taxon>Bacteria</taxon>
        <taxon>Bacillati</taxon>
        <taxon>Bacillota</taxon>
        <taxon>Clostridia</taxon>
        <taxon>Peptostreptococcales</taxon>
        <taxon>Peptostreptococcaceae</taxon>
        <taxon>Terrisporobacter</taxon>
    </lineage>
</organism>
<dbReference type="GO" id="GO:0120525">
    <property type="term" value="F:choline trimethylamine lyase activity"/>
    <property type="evidence" value="ECO:0007669"/>
    <property type="project" value="UniProtKB-EC"/>
</dbReference>
<proteinExistence type="predicted"/>
<dbReference type="Gene3D" id="3.20.70.20">
    <property type="match status" value="1"/>
</dbReference>
<dbReference type="PANTHER" id="PTHR43641:SF2">
    <property type="entry name" value="DEHYDRATASE YBIW-RELATED"/>
    <property type="match status" value="1"/>
</dbReference>
<protein>
    <submittedName>
        <fullName evidence="6">Choline trimethylamine-lyase</fullName>
        <ecNumber evidence="6">4.3.99.4</ecNumber>
    </submittedName>
</protein>
<feature type="domain" description="Glycine radical" evidence="4">
    <location>
        <begin position="669"/>
        <end position="790"/>
    </location>
</feature>
<keyword evidence="1 3" id="KW-0556">Organic radical</keyword>
<sequence length="791" mass="89070">MNTTARIERLRQNYVNSKPSICYERARIFTESHKRTEGLPVAIRRAQAFYDFCNEFDIKIFEDELIIGTAGKFRRSGILTPEFSWKWVEQEMDIFDKRPQDPYEMTDEQRSYVRENIFPYWKGKSLEEHFLGMLPKEVAKVTVDTGIVDNDSKWRQAVGEITPDYDDVLFPQGFTKILKNAEDHLAKLSYAKAGDLDKINFYKSVILTSKGIIRLAERYADLAAKMAEEETDEVRSKELKKISEVCHNVPANPPRNFHEAIQFFWFVQLGGIISENPLALNPGRFDQYMYPYYKNDIEEGTMDKDGARELIQALWLKLSEWVWTISSNTAGFFAGYNQFQNLTVGGKTRDGADATNELSYLCLEATDRVRTHQPGLSVRIHSDCPQEFMNAVTDLVSKGTGFPAIHNDQAGTQMLLQAGYEPEDARDWNNCGCVVPHFRKTGEWTSAVNVNFAAAMEYALNEGKSRMTGEKMGLDAKPVTEYATYQDVEHAVFKQVENLVDLSVIATVVAQKCHTDMVPRPFLSSCVDDCMERGVDLANGGAHYNVGPVLTGIGLSVVANSLAVIKKLVFEDKVTTLEELDNAMNANWEGYDELRDLALKVPKYGNDDDYVDLIARDLANFYYRKTRAHKDIFGSSFNSAFMGISNYIPTGRVVGATPCGRHSGKPIAEGVSPYAGSDVSSPLLAMRSSAKMNHDVHTGGTLLNLRLSEEMVKTQKGRNDLGNIIRAYFSLGAFHVQFNTISTEVLRKAQKNPEEYKDLLVRVAGYSTQFVNLSPEMQEAIIARTPHGRMV</sequence>
<name>A0ABZ2EQZ6_9FIRM</name>
<evidence type="ECO:0000256" key="3">
    <source>
        <dbReference type="PROSITE-ProRule" id="PRU00493"/>
    </source>
</evidence>
<dbReference type="EMBL" id="CP117523">
    <property type="protein sequence ID" value="WWD82053.1"/>
    <property type="molecule type" value="Genomic_DNA"/>
</dbReference>
<dbReference type="Proteomes" id="UP001348492">
    <property type="component" value="Chromosome"/>
</dbReference>